<evidence type="ECO:0000313" key="1">
    <source>
        <dbReference type="EMBL" id="MBP2002561.1"/>
    </source>
</evidence>
<keyword evidence="2" id="KW-1185">Reference proteome</keyword>
<comment type="caution">
    <text evidence="1">The sequence shown here is derived from an EMBL/GenBank/DDBJ whole genome shotgun (WGS) entry which is preliminary data.</text>
</comment>
<sequence>MYSAKDMLSRLADVFTKEPNSNLGRLIRIVHEQLEQVEVGLDTVRQWRSIHTAQGVTLDNIGQNVAQPRGAATDEIYRVLIQSKIARNLSKTDINTIIQVLALALNCDMQDIRIDEKYSDSAAPEPAAISLIRVPIKRLNEVGMSPMQFGQIIQRTVAAGVRVAMVELAGTFQLSSQDSGLEAGVTGLSDIAMNKGGSLGEVYVPGYDYGLPL</sequence>
<dbReference type="EMBL" id="JAGGLD010000009">
    <property type="protein sequence ID" value="MBP2002561.1"/>
    <property type="molecule type" value="Genomic_DNA"/>
</dbReference>
<gene>
    <name evidence="1" type="ORF">J2Z69_003647</name>
</gene>
<dbReference type="Proteomes" id="UP001519288">
    <property type="component" value="Unassembled WGS sequence"/>
</dbReference>
<protein>
    <submittedName>
        <fullName evidence="1">Uncharacterized protein</fullName>
    </submittedName>
</protein>
<organism evidence="1 2">
    <name type="scientific">Paenibacillus shirakamiensis</name>
    <dbReference type="NCBI Taxonomy" id="1265935"/>
    <lineage>
        <taxon>Bacteria</taxon>
        <taxon>Bacillati</taxon>
        <taxon>Bacillota</taxon>
        <taxon>Bacilli</taxon>
        <taxon>Bacillales</taxon>
        <taxon>Paenibacillaceae</taxon>
        <taxon>Paenibacillus</taxon>
    </lineage>
</organism>
<dbReference type="RefSeq" id="WP_209865833.1">
    <property type="nucleotide sequence ID" value="NZ_JAGGLD010000009.1"/>
</dbReference>
<accession>A0ABS4JN37</accession>
<evidence type="ECO:0000313" key="2">
    <source>
        <dbReference type="Proteomes" id="UP001519288"/>
    </source>
</evidence>
<proteinExistence type="predicted"/>
<reference evidence="1 2" key="1">
    <citation type="submission" date="2021-03" db="EMBL/GenBank/DDBJ databases">
        <title>Genomic Encyclopedia of Type Strains, Phase IV (KMG-IV): sequencing the most valuable type-strain genomes for metagenomic binning, comparative biology and taxonomic classification.</title>
        <authorList>
            <person name="Goeker M."/>
        </authorList>
    </citation>
    <scope>NUCLEOTIDE SEQUENCE [LARGE SCALE GENOMIC DNA]</scope>
    <source>
        <strain evidence="1 2">DSM 26806</strain>
    </source>
</reference>
<name>A0ABS4JN37_9BACL</name>